<dbReference type="Pfam" id="PF00931">
    <property type="entry name" value="NB-ARC"/>
    <property type="match status" value="1"/>
</dbReference>
<feature type="coiled-coil region" evidence="3">
    <location>
        <begin position="33"/>
        <end position="60"/>
    </location>
</feature>
<evidence type="ECO:0000313" key="7">
    <source>
        <dbReference type="Proteomes" id="UP000729402"/>
    </source>
</evidence>
<feature type="domain" description="NB-ARC" evidence="4">
    <location>
        <begin position="156"/>
        <end position="317"/>
    </location>
</feature>
<evidence type="ECO:0008006" key="8">
    <source>
        <dbReference type="Google" id="ProtNLM"/>
    </source>
</evidence>
<dbReference type="GO" id="GO:0009626">
    <property type="term" value="P:plant-type hypersensitive response"/>
    <property type="evidence" value="ECO:0007669"/>
    <property type="project" value="UniProtKB-ARBA"/>
</dbReference>
<reference evidence="6" key="1">
    <citation type="journal article" date="2021" name="bioRxiv">
        <title>Whole Genome Assembly and Annotation of Northern Wild Rice, Zizania palustris L., Supports a Whole Genome Duplication in the Zizania Genus.</title>
        <authorList>
            <person name="Haas M."/>
            <person name="Kono T."/>
            <person name="Macchietto M."/>
            <person name="Millas R."/>
            <person name="McGilp L."/>
            <person name="Shao M."/>
            <person name="Duquette J."/>
            <person name="Hirsch C.N."/>
            <person name="Kimball J."/>
        </authorList>
    </citation>
    <scope>NUCLEOTIDE SEQUENCE</scope>
    <source>
        <tissue evidence="6">Fresh leaf tissue</tissue>
    </source>
</reference>
<dbReference type="AlphaFoldDB" id="A0A8J5RQQ7"/>
<gene>
    <name evidence="6" type="ORF">GUJ93_ZPchr0001g29989</name>
</gene>
<dbReference type="FunFam" id="3.40.50.300:FF:001091">
    <property type="entry name" value="Probable disease resistance protein At1g61300"/>
    <property type="match status" value="1"/>
</dbReference>
<accession>A0A8J5RQQ7</accession>
<comment type="caution">
    <text evidence="6">The sequence shown here is derived from an EMBL/GenBank/DDBJ whole genome shotgun (WGS) entry which is preliminary data.</text>
</comment>
<organism evidence="6 7">
    <name type="scientific">Zizania palustris</name>
    <name type="common">Northern wild rice</name>
    <dbReference type="NCBI Taxonomy" id="103762"/>
    <lineage>
        <taxon>Eukaryota</taxon>
        <taxon>Viridiplantae</taxon>
        <taxon>Streptophyta</taxon>
        <taxon>Embryophyta</taxon>
        <taxon>Tracheophyta</taxon>
        <taxon>Spermatophyta</taxon>
        <taxon>Magnoliopsida</taxon>
        <taxon>Liliopsida</taxon>
        <taxon>Poales</taxon>
        <taxon>Poaceae</taxon>
        <taxon>BOP clade</taxon>
        <taxon>Oryzoideae</taxon>
        <taxon>Oryzeae</taxon>
        <taxon>Zizaniinae</taxon>
        <taxon>Zizania</taxon>
    </lineage>
</organism>
<dbReference type="InterPro" id="IPR050905">
    <property type="entry name" value="Plant_NBS-LRR"/>
</dbReference>
<evidence type="ECO:0000256" key="3">
    <source>
        <dbReference type="SAM" id="Coils"/>
    </source>
</evidence>
<dbReference type="GO" id="GO:0043531">
    <property type="term" value="F:ADP binding"/>
    <property type="evidence" value="ECO:0007669"/>
    <property type="project" value="InterPro"/>
</dbReference>
<name>A0A8J5RQQ7_ZIZPA</name>
<dbReference type="PANTHER" id="PTHR33463:SF191">
    <property type="entry name" value="NB-ARC DOMAIN-CONTAINING PROTEIN"/>
    <property type="match status" value="1"/>
</dbReference>
<dbReference type="OrthoDB" id="2021138at2759"/>
<evidence type="ECO:0000313" key="6">
    <source>
        <dbReference type="EMBL" id="KAG8055138.1"/>
    </source>
</evidence>
<keyword evidence="2" id="KW-0611">Plant defense</keyword>
<keyword evidence="3" id="KW-0175">Coiled coil</keyword>
<dbReference type="SMART" id="SM00369">
    <property type="entry name" value="LRR_TYP"/>
    <property type="match status" value="2"/>
</dbReference>
<sequence length="910" mass="103160">MEFVASIVDAVFRPLKDYFARTFGYVMSCGDYINALGQEMNELKSKRDDVKRMVDVAERRGMEATSQVKWWLECVARLEEAAAQIEEEYRARVDLPSEKPSSLRDTYHLSQKADETLAEATSLKEKGAFEKIADELVQVRFEEMPSTPVVGMDTLLEKLHAFVRDGDVGVVGIYGMAGVGKTALLNKYNNDFLINSPDINVAIYIEVGKEFNLDDIQKIIGDRLGVSWENRTPKERAGVLYRVLTKMNFVLLLDDLWEPLNFRMLGIPVPKHSSKSKIVLTTRIEDVCDRMDVRRKLKMECLPWEPAWVLFREKVGEHLMLASTEIQEQAKAVAMKCGGLPLALITVGRAMASKRTEKEWKHAITVLKFAPWQLLGIEMDVLMPLKNSYDNLPSDKLRLCLLYCSLFPEEFSISKDWIIGYCIGEGFIDDLYTEMDEIYNKGHDLLGVLKIASLLEIGDDEDRISMHPMVRAMALWIASDFGTKETKWLVRAGVGLKEAPGAEKWSDAERISFMRNNILELYERPNCPLLKTLMLQVNPALDKICDGFFQFMPSLRVLDLSHTSIRELPSGISALVELQYLDLYNTNIKSLPRELGTLVKLRFLLLSNMPLELIPSDVISSLTMLQVLYMDLSFGGWNVDATGNGVDFQELESLRRLKALDITIQSVEVLERLSCSYRLAGSTRNLLIKTCASLTRIELPSSKLWKNMTSLKRVWIGSCSNLAEVIIDDGSTKSHPISILPDVLLQSRGDILYDEQPILPNLQNIILQALPKVKIIYKSGCVQNLTSLFIWYCHGMGELITLSDEEQETRTANNGEQASGTCRHITPFPNLKELYLHGLANLRTLSSNNCTLRFPLLESLKIVECPSLKKLTLSAGKLNVVQCTREWWDVLEWDDVEVKASYEPLFRPLH</sequence>
<proteinExistence type="predicted"/>
<feature type="domain" description="Disease resistance R13L4/SHOC-2-like LRR" evidence="5">
    <location>
        <begin position="522"/>
        <end position="720"/>
    </location>
</feature>
<dbReference type="InterPro" id="IPR003591">
    <property type="entry name" value="Leu-rich_rpt_typical-subtyp"/>
</dbReference>
<reference evidence="6" key="2">
    <citation type="submission" date="2021-02" db="EMBL/GenBank/DDBJ databases">
        <authorList>
            <person name="Kimball J.A."/>
            <person name="Haas M.W."/>
            <person name="Macchietto M."/>
            <person name="Kono T."/>
            <person name="Duquette J."/>
            <person name="Shao M."/>
        </authorList>
    </citation>
    <scope>NUCLEOTIDE SEQUENCE</scope>
    <source>
        <tissue evidence="6">Fresh leaf tissue</tissue>
    </source>
</reference>
<evidence type="ECO:0000259" key="4">
    <source>
        <dbReference type="Pfam" id="PF00931"/>
    </source>
</evidence>
<protein>
    <recommendedName>
        <fullName evidence="8">NB-ARC domain-containing protein</fullName>
    </recommendedName>
</protein>
<dbReference type="Pfam" id="PF23598">
    <property type="entry name" value="LRR_14"/>
    <property type="match status" value="1"/>
</dbReference>
<dbReference type="InterPro" id="IPR002182">
    <property type="entry name" value="NB-ARC"/>
</dbReference>
<dbReference type="GO" id="GO:0002758">
    <property type="term" value="P:innate immune response-activating signaling pathway"/>
    <property type="evidence" value="ECO:0007669"/>
    <property type="project" value="UniProtKB-ARBA"/>
</dbReference>
<dbReference type="GO" id="GO:0042742">
    <property type="term" value="P:defense response to bacterium"/>
    <property type="evidence" value="ECO:0007669"/>
    <property type="project" value="UniProtKB-ARBA"/>
</dbReference>
<dbReference type="FunFam" id="1.10.10.10:FF:000322">
    <property type="entry name" value="Probable disease resistance protein At1g63360"/>
    <property type="match status" value="1"/>
</dbReference>
<dbReference type="EMBL" id="JAAALK010000288">
    <property type="protein sequence ID" value="KAG8055138.1"/>
    <property type="molecule type" value="Genomic_DNA"/>
</dbReference>
<keyword evidence="1" id="KW-0677">Repeat</keyword>
<dbReference type="InterPro" id="IPR055414">
    <property type="entry name" value="LRR_R13L4/SHOC2-like"/>
</dbReference>
<dbReference type="FunFam" id="1.10.8.430:FF:000003">
    <property type="entry name" value="Probable disease resistance protein At5g66910"/>
    <property type="match status" value="1"/>
</dbReference>
<dbReference type="PANTHER" id="PTHR33463">
    <property type="entry name" value="NB-ARC DOMAIN-CONTAINING PROTEIN-RELATED"/>
    <property type="match status" value="1"/>
</dbReference>
<evidence type="ECO:0000256" key="2">
    <source>
        <dbReference type="ARBA" id="ARBA00022821"/>
    </source>
</evidence>
<evidence type="ECO:0000259" key="5">
    <source>
        <dbReference type="Pfam" id="PF23598"/>
    </source>
</evidence>
<evidence type="ECO:0000256" key="1">
    <source>
        <dbReference type="ARBA" id="ARBA00022737"/>
    </source>
</evidence>
<keyword evidence="7" id="KW-1185">Reference proteome</keyword>
<dbReference type="Proteomes" id="UP000729402">
    <property type="component" value="Unassembled WGS sequence"/>
</dbReference>